<dbReference type="Proteomes" id="UP000289340">
    <property type="component" value="Chromosome 18"/>
</dbReference>
<evidence type="ECO:0000313" key="12">
    <source>
        <dbReference type="Proteomes" id="UP000289340"/>
    </source>
</evidence>
<evidence type="ECO:0000256" key="7">
    <source>
        <dbReference type="ARBA" id="ARBA00060685"/>
    </source>
</evidence>
<keyword evidence="3" id="KW-0288">FMN</keyword>
<dbReference type="EMBL" id="KN669906">
    <property type="protein sequence ID" value="KHN03162.1"/>
    <property type="molecule type" value="Genomic_DNA"/>
</dbReference>
<evidence type="ECO:0000256" key="8">
    <source>
        <dbReference type="ARBA" id="ARBA00066422"/>
    </source>
</evidence>
<evidence type="ECO:0000256" key="4">
    <source>
        <dbReference type="ARBA" id="ARBA00022793"/>
    </source>
</evidence>
<dbReference type="Pfam" id="PF02441">
    <property type="entry name" value="Flavoprotein"/>
    <property type="match status" value="1"/>
</dbReference>
<comment type="similarity">
    <text evidence="6">Belongs to the HFCD (homooligomeric flavin containing Cys decarboxylase) superfamily.</text>
</comment>
<protein>
    <recommendedName>
        <fullName evidence="8">phosphopantothenoylcysteine decarboxylase</fullName>
        <ecNumber evidence="8">4.1.1.36</ecNumber>
    </recommendedName>
</protein>
<dbReference type="PANTHER" id="PTHR14359:SF6">
    <property type="entry name" value="PHOSPHOPANTOTHENOYLCYSTEINE DECARBOXYLASE"/>
    <property type="match status" value="1"/>
</dbReference>
<keyword evidence="3" id="KW-0285">Flavoprotein</keyword>
<evidence type="ECO:0000256" key="2">
    <source>
        <dbReference type="ARBA" id="ARBA00022604"/>
    </source>
</evidence>
<keyword evidence="10" id="KW-0456">Lyase</keyword>
<dbReference type="GO" id="GO:0071513">
    <property type="term" value="C:phosphopantothenoylcysteine decarboxylase complex"/>
    <property type="evidence" value="ECO:0007669"/>
    <property type="project" value="TreeGrafter"/>
</dbReference>
<dbReference type="AlphaFoldDB" id="A0A0B2P698"/>
<evidence type="ECO:0000256" key="5">
    <source>
        <dbReference type="ARBA" id="ARBA00022993"/>
    </source>
</evidence>
<keyword evidence="12" id="KW-1185">Reference proteome</keyword>
<evidence type="ECO:0000259" key="9">
    <source>
        <dbReference type="Pfam" id="PF02441"/>
    </source>
</evidence>
<keyword evidence="2" id="KW-0341">Growth regulation</keyword>
<dbReference type="Gene3D" id="3.40.50.1950">
    <property type="entry name" value="Flavin prenyltransferase-like"/>
    <property type="match status" value="1"/>
</dbReference>
<evidence type="ECO:0000256" key="6">
    <source>
        <dbReference type="ARBA" id="ARBA00038350"/>
    </source>
</evidence>
<feature type="domain" description="Flavoprotein" evidence="9">
    <location>
        <begin position="26"/>
        <end position="157"/>
    </location>
</feature>
<dbReference type="Gramene" id="XM_028359450.1">
    <property type="protein sequence ID" value="XP_028215251.1"/>
    <property type="gene ID" value="LOC114397408"/>
</dbReference>
<dbReference type="InterPro" id="IPR036551">
    <property type="entry name" value="Flavin_trans-like"/>
</dbReference>
<comment type="pathway">
    <text evidence="7">Cofactor biosynthesis; coenzyme A biosynthesis; CoA from (R)-pantothenate: step 3/5.</text>
</comment>
<comment type="cofactor">
    <cofactor evidence="1">
        <name>FMN</name>
        <dbReference type="ChEBI" id="CHEBI:58210"/>
    </cofactor>
</comment>
<name>A0A0B2P698_GLYSO</name>
<evidence type="ECO:0000313" key="11">
    <source>
        <dbReference type="EMBL" id="RZB53631.1"/>
    </source>
</evidence>
<evidence type="ECO:0000313" key="10">
    <source>
        <dbReference type="EMBL" id="KHN03162.1"/>
    </source>
</evidence>
<organism evidence="10">
    <name type="scientific">Glycine soja</name>
    <name type="common">Wild soybean</name>
    <dbReference type="NCBI Taxonomy" id="3848"/>
    <lineage>
        <taxon>Eukaryota</taxon>
        <taxon>Viridiplantae</taxon>
        <taxon>Streptophyta</taxon>
        <taxon>Embryophyta</taxon>
        <taxon>Tracheophyta</taxon>
        <taxon>Spermatophyta</taxon>
        <taxon>Magnoliopsida</taxon>
        <taxon>eudicotyledons</taxon>
        <taxon>Gunneridae</taxon>
        <taxon>Pentapetalae</taxon>
        <taxon>rosids</taxon>
        <taxon>fabids</taxon>
        <taxon>Fabales</taxon>
        <taxon>Fabaceae</taxon>
        <taxon>Papilionoideae</taxon>
        <taxon>50 kb inversion clade</taxon>
        <taxon>NPAAA clade</taxon>
        <taxon>indigoferoid/millettioid clade</taxon>
        <taxon>Phaseoleae</taxon>
        <taxon>Glycine</taxon>
        <taxon>Glycine subgen. Soja</taxon>
    </lineage>
</organism>
<evidence type="ECO:0000256" key="1">
    <source>
        <dbReference type="ARBA" id="ARBA00001917"/>
    </source>
</evidence>
<reference evidence="10" key="1">
    <citation type="submission" date="2014-07" db="EMBL/GenBank/DDBJ databases">
        <title>Identification of a novel salt tolerance gene in wild soybean by whole-genome sequencing.</title>
        <authorList>
            <person name="Lam H.-M."/>
            <person name="Qi X."/>
            <person name="Li M.-W."/>
            <person name="Liu X."/>
            <person name="Xie M."/>
            <person name="Ni M."/>
            <person name="Xu X."/>
        </authorList>
    </citation>
    <scope>NUCLEOTIDE SEQUENCE [LARGE SCALE GENOMIC DNA]</scope>
    <source>
        <tissue evidence="10">Root</tissue>
    </source>
</reference>
<dbReference type="PANTHER" id="PTHR14359">
    <property type="entry name" value="HOMO-OLIGOMERIC FLAVIN CONTAINING CYS DECARBOXYLASE FAMILY"/>
    <property type="match status" value="1"/>
</dbReference>
<evidence type="ECO:0000256" key="3">
    <source>
        <dbReference type="ARBA" id="ARBA00022643"/>
    </source>
</evidence>
<dbReference type="EMBL" id="QZWG01000018">
    <property type="protein sequence ID" value="RZB53631.1"/>
    <property type="molecule type" value="Genomic_DNA"/>
</dbReference>
<dbReference type="SUPFAM" id="SSF52507">
    <property type="entry name" value="Homo-oligomeric flavin-containing Cys decarboxylases, HFCD"/>
    <property type="match status" value="1"/>
</dbReference>
<keyword evidence="4" id="KW-0210">Decarboxylase</keyword>
<dbReference type="GO" id="GO:0004633">
    <property type="term" value="F:phosphopantothenoylcysteine decarboxylase activity"/>
    <property type="evidence" value="ECO:0007669"/>
    <property type="project" value="UniProtKB-EC"/>
</dbReference>
<sequence length="211" mass="23935">MDCSNPAITKAMSEGVRLHTVPRMPRILLAACGCIDALKFRLLCLEFSGWAKISVVFTKSSLRFIDTESLFPKGLNVYRSNSANELLQWADIMVIAPLSAHTLAKIVGGICDDLLTRIVQAWDRKKPFYVAPSMHPFMWKNPFTERHLKCIEEEHDITIITRKERGSMTVIEPQEDEDKGEECEIGAMVEPSEISYTVKIAHEIILTYYPC</sequence>
<dbReference type="GO" id="GO:0010181">
    <property type="term" value="F:FMN binding"/>
    <property type="evidence" value="ECO:0007669"/>
    <property type="project" value="TreeGrafter"/>
</dbReference>
<dbReference type="EC" id="4.1.1.36" evidence="8"/>
<dbReference type="Proteomes" id="UP000053555">
    <property type="component" value="Unassembled WGS sequence"/>
</dbReference>
<keyword evidence="5" id="KW-0173">Coenzyme A biosynthesis</keyword>
<accession>A0A0B2P698</accession>
<reference evidence="11 12" key="2">
    <citation type="submission" date="2018-09" db="EMBL/GenBank/DDBJ databases">
        <title>A high-quality reference genome of wild soybean provides a powerful tool to mine soybean genomes.</title>
        <authorList>
            <person name="Xie M."/>
            <person name="Chung C.Y.L."/>
            <person name="Li M.-W."/>
            <person name="Wong F.-L."/>
            <person name="Chan T.-F."/>
            <person name="Lam H.-M."/>
        </authorList>
    </citation>
    <scope>NUCLEOTIDE SEQUENCE [LARGE SCALE GENOMIC DNA]</scope>
    <source>
        <strain evidence="12">cv. W05</strain>
        <tissue evidence="11">Hypocotyl of etiolated seedlings</tissue>
    </source>
</reference>
<gene>
    <name evidence="11" type="ORF">D0Y65_049529</name>
    <name evidence="10" type="ORF">glysoja_042094</name>
</gene>
<dbReference type="InterPro" id="IPR003382">
    <property type="entry name" value="Flavoprotein"/>
</dbReference>
<proteinExistence type="inferred from homology"/>
<dbReference type="GO" id="GO:0015937">
    <property type="term" value="P:coenzyme A biosynthetic process"/>
    <property type="evidence" value="ECO:0007669"/>
    <property type="project" value="UniProtKB-KW"/>
</dbReference>